<dbReference type="HOGENOM" id="CLU_019091_0_0_9"/>
<dbReference type="InterPro" id="IPR036010">
    <property type="entry name" value="2Fe-2S_ferredoxin-like_sf"/>
</dbReference>
<dbReference type="PANTHER" id="PTHR42895:SF2">
    <property type="entry name" value="IRON-SULFUR CLUSTER PROTEIN"/>
    <property type="match status" value="1"/>
</dbReference>
<feature type="domain" description="2Fe-2S ferredoxin-type" evidence="1">
    <location>
        <begin position="2"/>
        <end position="96"/>
    </location>
</feature>
<dbReference type="RefSeq" id="WP_015926549.1">
    <property type="nucleotide sequence ID" value="NC_011898.1"/>
</dbReference>
<dbReference type="AlphaFoldDB" id="B8I0G5"/>
<dbReference type="PROSITE" id="PS51085">
    <property type="entry name" value="2FE2S_FER_2"/>
    <property type="match status" value="1"/>
</dbReference>
<dbReference type="EMBL" id="CP001348">
    <property type="protein sequence ID" value="ACL77491.1"/>
    <property type="molecule type" value="Genomic_DNA"/>
</dbReference>
<evidence type="ECO:0000313" key="2">
    <source>
        <dbReference type="EMBL" id="ACL77491.1"/>
    </source>
</evidence>
<dbReference type="PANTHER" id="PTHR42895">
    <property type="entry name" value="IRON-SULFUR CLUSTER-BINDING PROTEIN-RELATED"/>
    <property type="match status" value="1"/>
</dbReference>
<sequence length="614" mass="66284">MFKVTVRNNEYSKVYTTNKGKNLLDLLRENGFYIDSPCNGNGTCGKCRVKLILGNNSSARAEEIKVLGREALESGYRLACRYHINSDIDISIDQNDLQAKILTESIQRSIELNPLVTKVYNVLEKPALGNSISDYDRIIIGEFNDNPFHLKNLELLRSLHDVIRKENFQVTLVIDSSDIIAVEPGNTVNTLYGIAVDIGTTTIAAYLIELTTGKKTCVTSLLNPQKAFGADVISRISYIMQNEHGLEHLNTLLVQSVNICVAMLCKQAGILPADIYAMTFAGNTTMQHILLKVNPSNIASAPFVPVFTSVVKVKARELSIDINPNGTAYFLPGVSAYVGADTVGAVLTVGMHRQASTSLLIDIGTNGEIVLGDKDGMYACSAAAGPAFEGANIKNGMGSVNGAINSVSLKHGITFTTIGNTKPLGLCGTGVVDLLAELLEVGIVDETGRIDMAWKPDSPEQEALCERITSTDGVNSFILCKADETLSGSEILLTQRDIREIQNAKAAIAAGIRVLVKNAGIWFEDIKNVYLAGGFGSYINIDSALKIGLIPVELEGRIISVGNAAAQGAINVLTSKALLPVAQEISKSIIYIELSNSKDFNDYYIDCMTFEQEI</sequence>
<dbReference type="InterPro" id="IPR042259">
    <property type="entry name" value="Raco-like_middle_sf"/>
</dbReference>
<dbReference type="SUPFAM" id="SSF53067">
    <property type="entry name" value="Actin-like ATPase domain"/>
    <property type="match status" value="1"/>
</dbReference>
<dbReference type="eggNOG" id="COG3894">
    <property type="taxonomic scope" value="Bacteria"/>
</dbReference>
<name>B8I0G5_RUMCH</name>
<dbReference type="STRING" id="394503.Ccel_3201"/>
<dbReference type="Gene3D" id="3.10.20.880">
    <property type="match status" value="1"/>
</dbReference>
<dbReference type="InterPro" id="IPR040506">
    <property type="entry name" value="RACo_linker"/>
</dbReference>
<dbReference type="CDD" id="cd00207">
    <property type="entry name" value="fer2"/>
    <property type="match status" value="1"/>
</dbReference>
<dbReference type="Gene3D" id="3.30.420.480">
    <property type="entry name" value="Domain of unknown function (DUF4445)"/>
    <property type="match status" value="1"/>
</dbReference>
<dbReference type="InterPro" id="IPR027980">
    <property type="entry name" value="RACo_C"/>
</dbReference>
<dbReference type="Proteomes" id="UP000001349">
    <property type="component" value="Chromosome"/>
</dbReference>
<dbReference type="InterPro" id="IPR052911">
    <property type="entry name" value="Corrinoid_activation_enz"/>
</dbReference>
<dbReference type="Gene3D" id="3.10.20.30">
    <property type="match status" value="1"/>
</dbReference>
<dbReference type="Pfam" id="PF17651">
    <property type="entry name" value="Raco_middle"/>
    <property type="match status" value="1"/>
</dbReference>
<gene>
    <name evidence="2" type="ordered locus">Ccel_3201</name>
</gene>
<evidence type="ECO:0000259" key="1">
    <source>
        <dbReference type="PROSITE" id="PS51085"/>
    </source>
</evidence>
<dbReference type="Pfam" id="PF17650">
    <property type="entry name" value="RACo_linker"/>
    <property type="match status" value="1"/>
</dbReference>
<evidence type="ECO:0000313" key="3">
    <source>
        <dbReference type="Proteomes" id="UP000001349"/>
    </source>
</evidence>
<proteinExistence type="predicted"/>
<dbReference type="Pfam" id="PF00111">
    <property type="entry name" value="Fer2"/>
    <property type="match status" value="1"/>
</dbReference>
<organism evidence="2 3">
    <name type="scientific">Ruminiclostridium cellulolyticum (strain ATCC 35319 / DSM 5812 / JCM 6584 / H10)</name>
    <name type="common">Clostridium cellulolyticum</name>
    <dbReference type="NCBI Taxonomy" id="394503"/>
    <lineage>
        <taxon>Bacteria</taxon>
        <taxon>Bacillati</taxon>
        <taxon>Bacillota</taxon>
        <taxon>Clostridia</taxon>
        <taxon>Eubacteriales</taxon>
        <taxon>Oscillospiraceae</taxon>
        <taxon>Ruminiclostridium</taxon>
    </lineage>
</organism>
<keyword evidence="3" id="KW-1185">Reference proteome</keyword>
<dbReference type="Pfam" id="PF14574">
    <property type="entry name" value="RACo_C_ter"/>
    <property type="match status" value="1"/>
</dbReference>
<accession>B8I0G5</accession>
<reference evidence="2 3" key="1">
    <citation type="submission" date="2009-01" db="EMBL/GenBank/DDBJ databases">
        <title>Complete sequence of Clostridium cellulolyticum H10.</title>
        <authorList>
            <consortium name="US DOE Joint Genome Institute"/>
            <person name="Lucas S."/>
            <person name="Copeland A."/>
            <person name="Lapidus A."/>
            <person name="Glavina del Rio T."/>
            <person name="Dalin E."/>
            <person name="Tice H."/>
            <person name="Bruce D."/>
            <person name="Goodwin L."/>
            <person name="Pitluck S."/>
            <person name="Chertkov O."/>
            <person name="Saunders E."/>
            <person name="Brettin T."/>
            <person name="Detter J.C."/>
            <person name="Han C."/>
            <person name="Larimer F."/>
            <person name="Land M."/>
            <person name="Hauser L."/>
            <person name="Kyrpides N."/>
            <person name="Ivanova N."/>
            <person name="Zhou J."/>
            <person name="Richardson P."/>
        </authorList>
    </citation>
    <scope>NUCLEOTIDE SEQUENCE [LARGE SCALE GENOMIC DNA]</scope>
    <source>
        <strain evidence="3">ATCC 35319 / DSM 5812 / JCM 6584 / H10</strain>
    </source>
</reference>
<dbReference type="InterPro" id="IPR041414">
    <property type="entry name" value="Raco-like_middle"/>
</dbReference>
<dbReference type="SUPFAM" id="SSF54292">
    <property type="entry name" value="2Fe-2S ferredoxin-like"/>
    <property type="match status" value="1"/>
</dbReference>
<dbReference type="InterPro" id="IPR001041">
    <property type="entry name" value="2Fe-2S_ferredoxin-type"/>
</dbReference>
<dbReference type="GO" id="GO:0051536">
    <property type="term" value="F:iron-sulfur cluster binding"/>
    <property type="evidence" value="ECO:0007669"/>
    <property type="project" value="InterPro"/>
</dbReference>
<protein>
    <submittedName>
        <fullName evidence="2">Ferredoxin</fullName>
    </submittedName>
</protein>
<dbReference type="KEGG" id="cce:Ccel_3201"/>
<dbReference type="InterPro" id="IPR012675">
    <property type="entry name" value="Beta-grasp_dom_sf"/>
</dbReference>
<dbReference type="eggNOG" id="COG2871">
    <property type="taxonomic scope" value="Bacteria"/>
</dbReference>
<dbReference type="InterPro" id="IPR043129">
    <property type="entry name" value="ATPase_NBD"/>
</dbReference>
<dbReference type="OrthoDB" id="9810588at2"/>